<evidence type="ECO:0000256" key="7">
    <source>
        <dbReference type="ARBA" id="ARBA00022723"/>
    </source>
</evidence>
<dbReference type="Pfam" id="PF02668">
    <property type="entry name" value="TauD"/>
    <property type="match status" value="1"/>
</dbReference>
<reference evidence="17" key="2">
    <citation type="submission" date="2025-09" db="UniProtKB">
        <authorList>
            <consortium name="Ensembl"/>
        </authorList>
    </citation>
    <scope>IDENTIFICATION</scope>
</reference>
<evidence type="ECO:0000256" key="13">
    <source>
        <dbReference type="ARBA" id="ARBA00033412"/>
    </source>
</evidence>
<gene>
    <name evidence="17" type="primary">BBOX1</name>
</gene>
<dbReference type="GO" id="GO:0045329">
    <property type="term" value="P:carnitine biosynthetic process"/>
    <property type="evidence" value="ECO:0007669"/>
    <property type="project" value="UniProtKB-UniPathway"/>
</dbReference>
<dbReference type="InterPro" id="IPR050411">
    <property type="entry name" value="AlphaKG_dependent_hydroxylases"/>
</dbReference>
<evidence type="ECO:0000256" key="4">
    <source>
        <dbReference type="ARBA" id="ARBA00005022"/>
    </source>
</evidence>
<comment type="catalytic activity">
    <reaction evidence="14">
        <text>4-(trimethylamino)butanoate + 2-oxoglutarate + O2 = carnitine + succinate + CO2</text>
        <dbReference type="Rhea" id="RHEA:24028"/>
        <dbReference type="ChEBI" id="CHEBI:15379"/>
        <dbReference type="ChEBI" id="CHEBI:16244"/>
        <dbReference type="ChEBI" id="CHEBI:16526"/>
        <dbReference type="ChEBI" id="CHEBI:16810"/>
        <dbReference type="ChEBI" id="CHEBI:17126"/>
        <dbReference type="ChEBI" id="CHEBI:30031"/>
        <dbReference type="EC" id="1.14.11.1"/>
    </reaction>
</comment>
<dbReference type="GO" id="GO:0008336">
    <property type="term" value="F:gamma-butyrobetaine dioxygenase activity"/>
    <property type="evidence" value="ECO:0007669"/>
    <property type="project" value="UniProtKB-EC"/>
</dbReference>
<keyword evidence="7" id="KW-0479">Metal-binding</keyword>
<dbReference type="CDD" id="cd00250">
    <property type="entry name" value="CAS_like"/>
    <property type="match status" value="1"/>
</dbReference>
<dbReference type="InterPro" id="IPR042098">
    <property type="entry name" value="TauD-like_sf"/>
</dbReference>
<comment type="function">
    <text evidence="3">Catalyzes the formation of L-carnitine from gamma-butyrobetaine.</text>
</comment>
<evidence type="ECO:0000256" key="8">
    <source>
        <dbReference type="ARBA" id="ARBA00022873"/>
    </source>
</evidence>
<dbReference type="SUPFAM" id="SSF51197">
    <property type="entry name" value="Clavaminate synthase-like"/>
    <property type="match status" value="1"/>
</dbReference>
<evidence type="ECO:0000256" key="5">
    <source>
        <dbReference type="ARBA" id="ARBA00008654"/>
    </source>
</evidence>
<comment type="cofactor">
    <cofactor evidence="1">
        <name>Fe(2+)</name>
        <dbReference type="ChEBI" id="CHEBI:29033"/>
    </cofactor>
</comment>
<evidence type="ECO:0000256" key="12">
    <source>
        <dbReference type="ARBA" id="ARBA00030584"/>
    </source>
</evidence>
<feature type="domain" description="TauD/TfdA-like" evidence="15">
    <location>
        <begin position="181"/>
        <end position="423"/>
    </location>
</feature>
<dbReference type="InterPro" id="IPR038492">
    <property type="entry name" value="GBBH-like_N_sf"/>
</dbReference>
<dbReference type="InterPro" id="IPR010376">
    <property type="entry name" value="GBBH-like_N"/>
</dbReference>
<evidence type="ECO:0000256" key="9">
    <source>
        <dbReference type="ARBA" id="ARBA00022964"/>
    </source>
</evidence>
<evidence type="ECO:0000256" key="2">
    <source>
        <dbReference type="ARBA" id="ARBA00001961"/>
    </source>
</evidence>
<dbReference type="NCBIfam" id="TIGR02409">
    <property type="entry name" value="carnitine_bodg"/>
    <property type="match status" value="1"/>
</dbReference>
<dbReference type="PANTHER" id="PTHR10696">
    <property type="entry name" value="GAMMA-BUTYROBETAINE HYDROXYLASE-RELATED"/>
    <property type="match status" value="1"/>
</dbReference>
<dbReference type="Gene3D" id="3.30.2020.30">
    <property type="match status" value="1"/>
</dbReference>
<proteinExistence type="inferred from homology"/>
<comment type="similarity">
    <text evidence="5">Belongs to the gamma-BBH/TMLD family.</text>
</comment>
<evidence type="ECO:0000256" key="6">
    <source>
        <dbReference type="ARBA" id="ARBA00012270"/>
    </source>
</evidence>
<dbReference type="FunFam" id="3.30.2020.30:FF:000002">
    <property type="entry name" value="Putative gamma-butyrobetaine dioxygenase"/>
    <property type="match status" value="1"/>
</dbReference>
<evidence type="ECO:0000256" key="3">
    <source>
        <dbReference type="ARBA" id="ARBA00002906"/>
    </source>
</evidence>
<dbReference type="GeneTree" id="ENSGT00530000063582"/>
<dbReference type="PANTHER" id="PTHR10696:SF33">
    <property type="entry name" value="GAMMA-BUTYROBETAINE DIOXYGENASE"/>
    <property type="match status" value="1"/>
</dbReference>
<name>A0A8C5Q8K3_9ANUR</name>
<dbReference type="Pfam" id="PF06155">
    <property type="entry name" value="GBBH-like_N"/>
    <property type="match status" value="1"/>
</dbReference>
<comment type="pathway">
    <text evidence="4">Amine and polyamine biosynthesis; carnitine biosynthesis.</text>
</comment>
<keyword evidence="18" id="KW-1185">Reference proteome</keyword>
<evidence type="ECO:0000256" key="1">
    <source>
        <dbReference type="ARBA" id="ARBA00001954"/>
    </source>
</evidence>
<dbReference type="FunFam" id="3.60.130.10:FF:000001">
    <property type="entry name" value="Trimethyllysine dioxygenase, mitochondrial"/>
    <property type="match status" value="1"/>
</dbReference>
<keyword evidence="11" id="KW-0408">Iron</keyword>
<evidence type="ECO:0000313" key="17">
    <source>
        <dbReference type="Ensembl" id="ENSLLEP00000034079.1"/>
    </source>
</evidence>
<dbReference type="InterPro" id="IPR003819">
    <property type="entry name" value="TauD/TfdA-like"/>
</dbReference>
<keyword evidence="10" id="KW-0560">Oxidoreductase</keyword>
<dbReference type="Gene3D" id="3.60.130.10">
    <property type="entry name" value="Clavaminate synthase-like"/>
    <property type="match status" value="1"/>
</dbReference>
<reference evidence="17" key="1">
    <citation type="submission" date="2025-08" db="UniProtKB">
        <authorList>
            <consortium name="Ensembl"/>
        </authorList>
    </citation>
    <scope>IDENTIFICATION</scope>
</reference>
<dbReference type="GO" id="GO:0005739">
    <property type="term" value="C:mitochondrion"/>
    <property type="evidence" value="ECO:0007669"/>
    <property type="project" value="TreeGrafter"/>
</dbReference>
<organism evidence="17 18">
    <name type="scientific">Leptobrachium leishanense</name>
    <name type="common">Leishan spiny toad</name>
    <dbReference type="NCBI Taxonomy" id="445787"/>
    <lineage>
        <taxon>Eukaryota</taxon>
        <taxon>Metazoa</taxon>
        <taxon>Chordata</taxon>
        <taxon>Craniata</taxon>
        <taxon>Vertebrata</taxon>
        <taxon>Euteleostomi</taxon>
        <taxon>Amphibia</taxon>
        <taxon>Batrachia</taxon>
        <taxon>Anura</taxon>
        <taxon>Pelobatoidea</taxon>
        <taxon>Megophryidae</taxon>
        <taxon>Leptobrachium</taxon>
    </lineage>
</organism>
<dbReference type="EC" id="1.14.11.1" evidence="6"/>
<accession>A0A8C5Q8K3</accession>
<dbReference type="OrthoDB" id="406634at2759"/>
<dbReference type="AlphaFoldDB" id="A0A8C5Q8K3"/>
<dbReference type="Proteomes" id="UP000694569">
    <property type="component" value="Unplaced"/>
</dbReference>
<keyword evidence="8" id="KW-0124">Carnitine biosynthesis</keyword>
<evidence type="ECO:0000256" key="10">
    <source>
        <dbReference type="ARBA" id="ARBA00023002"/>
    </source>
</evidence>
<dbReference type="InterPro" id="IPR012775">
    <property type="entry name" value="GBBH-like"/>
</dbReference>
<evidence type="ECO:0000256" key="11">
    <source>
        <dbReference type="ARBA" id="ARBA00023004"/>
    </source>
</evidence>
<dbReference type="GO" id="GO:0005506">
    <property type="term" value="F:iron ion binding"/>
    <property type="evidence" value="ECO:0007669"/>
    <property type="project" value="InterPro"/>
</dbReference>
<keyword evidence="9" id="KW-0223">Dioxygenase</keyword>
<dbReference type="Ensembl" id="ENSLLET00000035375.1">
    <property type="protein sequence ID" value="ENSLLEP00000034079.1"/>
    <property type="gene ID" value="ENSLLEG00000021549.1"/>
</dbReference>
<sequence>MWATVAKHLLKSKVHSCVAHASLKLRKNTCINAGLLLQFTRCQHRAGTVLVEQAAQSVTMICNVQVLDDKRFVCIHWEDGSQSSYPFVWLRDNCQCPECFLLSAKARKLPFENLDVNTGVKDVSLTKEQKVSITWPDEHHSEFDPDWLKKRSFSKRSREEMRKEFFEPEQHFWGSDLQIPTMSYENVLHSDHSAYSWLCALKKVGIVILEGAPIEQGELVTLGKRIGYMRHTFYGYTWQVQDKVDANNVAYTSGKLSLHTDYPALQYPPGVQFLHCLKQSETGGESEMVDGFHICHKLRELNPEAFNILTSTQVDFTDTGVDYCDFSLQSKHRIIALDQNGGLLRINFNNATRDSVFDIPAEEVQAFYSSLKQFINLMYKPENTLSFKMKPGQVVTFDNWRILHGRRRYHSGGDVSRHLEGSYLDWDVVMSRMRALKEKLQSQNGFTQTLK</sequence>
<evidence type="ECO:0000259" key="15">
    <source>
        <dbReference type="Pfam" id="PF02668"/>
    </source>
</evidence>
<dbReference type="UniPathway" id="UPA00118"/>
<feature type="domain" description="Gamma-butyrobetaine hydroxylase-like N-terminal" evidence="16">
    <location>
        <begin position="67"/>
        <end position="148"/>
    </location>
</feature>
<comment type="cofactor">
    <cofactor evidence="2">
        <name>L-ascorbate</name>
        <dbReference type="ChEBI" id="CHEBI:38290"/>
    </cofactor>
</comment>
<evidence type="ECO:0000259" key="16">
    <source>
        <dbReference type="Pfam" id="PF06155"/>
    </source>
</evidence>
<protein>
    <recommendedName>
        <fullName evidence="6">gamma-butyrobetaine dioxygenase</fullName>
        <ecNumber evidence="6">1.14.11.1</ecNumber>
    </recommendedName>
    <alternativeName>
        <fullName evidence="12">Gamma-butyrobetaine hydroxylase</fullName>
    </alternativeName>
    <alternativeName>
        <fullName evidence="13">Gamma-butyrobetaine,2-oxoglutarate dioxygenase</fullName>
    </alternativeName>
</protein>
<evidence type="ECO:0000313" key="18">
    <source>
        <dbReference type="Proteomes" id="UP000694569"/>
    </source>
</evidence>
<evidence type="ECO:0000256" key="14">
    <source>
        <dbReference type="ARBA" id="ARBA00049149"/>
    </source>
</evidence>